<comment type="caution">
    <text evidence="15">Lacks conserved residue(s) required for the propagation of feature annotation.</text>
</comment>
<dbReference type="EMBL" id="CP048747">
    <property type="protein sequence ID" value="QIQ41979.1"/>
    <property type="molecule type" value="Genomic_DNA"/>
</dbReference>
<dbReference type="AlphaFoldDB" id="A0A6G9JUW0"/>
<feature type="domain" description="tRNA methyltransferase TRMD/TRM10-type" evidence="18">
    <location>
        <begin position="11"/>
        <end position="234"/>
    </location>
</feature>
<dbReference type="Gene3D" id="1.10.1270.20">
    <property type="entry name" value="tRNA(m1g37)methyltransferase, domain 2"/>
    <property type="match status" value="1"/>
</dbReference>
<dbReference type="InterPro" id="IPR016009">
    <property type="entry name" value="tRNA_MeTrfase_TRMD/TRM10"/>
</dbReference>
<dbReference type="NCBIfam" id="TIGR00088">
    <property type="entry name" value="trmD"/>
    <property type="match status" value="1"/>
</dbReference>
<dbReference type="SUPFAM" id="SSF75217">
    <property type="entry name" value="alpha/beta knot"/>
    <property type="match status" value="1"/>
</dbReference>
<dbReference type="Pfam" id="PF01746">
    <property type="entry name" value="tRNA_m1G_MT"/>
    <property type="match status" value="1"/>
</dbReference>
<gene>
    <name evidence="15 19" type="primary">trmD</name>
    <name evidence="19" type="ORF">G4A98_01980</name>
</gene>
<comment type="subcellular location">
    <subcellularLocation>
        <location evidence="2 15 17">Cytoplasm</location>
    </subcellularLocation>
</comment>
<dbReference type="NCBIfam" id="NF000648">
    <property type="entry name" value="PRK00026.1"/>
    <property type="match status" value="1"/>
</dbReference>
<evidence type="ECO:0000256" key="10">
    <source>
        <dbReference type="ARBA" id="ARBA00022691"/>
    </source>
</evidence>
<organism evidence="19 20">
    <name type="scientific">Buchnera aphidicola</name>
    <name type="common">Microlophium carnosum</name>
    <dbReference type="NCBI Taxonomy" id="2708354"/>
    <lineage>
        <taxon>Bacteria</taxon>
        <taxon>Pseudomonadati</taxon>
        <taxon>Pseudomonadota</taxon>
        <taxon>Gammaproteobacteria</taxon>
        <taxon>Enterobacterales</taxon>
        <taxon>Erwiniaceae</taxon>
        <taxon>Buchnera</taxon>
    </lineage>
</organism>
<dbReference type="EC" id="2.1.1.228" evidence="5 15"/>
<reference evidence="19 20" key="1">
    <citation type="submission" date="2020-04" db="EMBL/GenBank/DDBJ databases">
        <title>Parallel evolution in the integration of a co-obligate aphid symbiosis.</title>
        <authorList>
            <person name="Monnin D."/>
            <person name="Jackson R."/>
            <person name="Kiers E.T."/>
            <person name="Bunker M."/>
            <person name="Ellers J."/>
            <person name="Henry L.M."/>
        </authorList>
    </citation>
    <scope>NUCLEOTIDE SEQUENCE [LARGE SCALE GENOMIC DNA]</scope>
    <source>
        <strain evidence="19">MCAR-56B</strain>
    </source>
</reference>
<evidence type="ECO:0000259" key="18">
    <source>
        <dbReference type="Pfam" id="PF01746"/>
    </source>
</evidence>
<dbReference type="PANTHER" id="PTHR46417:SF1">
    <property type="entry name" value="TRNA (GUANINE-N(1)-)-METHYLTRANSFERASE"/>
    <property type="match status" value="1"/>
</dbReference>
<evidence type="ECO:0000256" key="13">
    <source>
        <dbReference type="ARBA" id="ARBA00033392"/>
    </source>
</evidence>
<keyword evidence="10 15" id="KW-0949">S-adenosyl-L-methionine</keyword>
<evidence type="ECO:0000313" key="19">
    <source>
        <dbReference type="EMBL" id="QIQ41979.1"/>
    </source>
</evidence>
<proteinExistence type="inferred from homology"/>
<evidence type="ECO:0000256" key="7">
    <source>
        <dbReference type="ARBA" id="ARBA00022490"/>
    </source>
</evidence>
<dbReference type="PIRSF" id="PIRSF000386">
    <property type="entry name" value="tRNA_mtase"/>
    <property type="match status" value="1"/>
</dbReference>
<comment type="subunit">
    <text evidence="4 15 17">Homodimer.</text>
</comment>
<keyword evidence="8 15" id="KW-0489">Methyltransferase</keyword>
<evidence type="ECO:0000256" key="11">
    <source>
        <dbReference type="ARBA" id="ARBA00022694"/>
    </source>
</evidence>
<evidence type="ECO:0000256" key="5">
    <source>
        <dbReference type="ARBA" id="ARBA00012807"/>
    </source>
</evidence>
<dbReference type="Gene3D" id="3.40.1280.10">
    <property type="match status" value="1"/>
</dbReference>
<sequence>MNKKHNDTIIWFNIITIFPEMFRAIIDFGIIGQAIKKKIINIDFFNPRNFSKNKYQSVDDRPYGGGPGMLMSVEPLYLAIQEAKSRLKNATVIYLSPQGKELKQSNIKEFIEKKRIIFICGRYEGIDQRIIDNQVNEEWSIGSYILSGGEIAAMVMIDSISRLIPGVIKTKKSIEEDSFSNNLLDYPSYTRPKIIQNMSVPKVLLSGNHNQIRIWRLKQSLGTTWLRRPDLIKKKILTKEEEILLDEFKKTFREKNDY</sequence>
<evidence type="ECO:0000256" key="16">
    <source>
        <dbReference type="PIRSR" id="PIRSR000386-1"/>
    </source>
</evidence>
<evidence type="ECO:0000256" key="12">
    <source>
        <dbReference type="ARBA" id="ARBA00029736"/>
    </source>
</evidence>
<dbReference type="InterPro" id="IPR023148">
    <property type="entry name" value="tRNA_m1G_MeTrfase_C_sf"/>
</dbReference>
<protein>
    <recommendedName>
        <fullName evidence="6 15">tRNA (guanine-N(1)-)-methyltransferase</fullName>
        <ecNumber evidence="5 15">2.1.1.228</ecNumber>
    </recommendedName>
    <alternativeName>
        <fullName evidence="12 15">M1G-methyltransferase</fullName>
    </alternativeName>
    <alternativeName>
        <fullName evidence="13 15">tRNA [GM37] methyltransferase</fullName>
    </alternativeName>
</protein>
<evidence type="ECO:0000256" key="3">
    <source>
        <dbReference type="ARBA" id="ARBA00007630"/>
    </source>
</evidence>
<dbReference type="PANTHER" id="PTHR46417">
    <property type="entry name" value="TRNA (GUANINE-N(1)-)-METHYLTRANSFERASE"/>
    <property type="match status" value="1"/>
</dbReference>
<dbReference type="CDD" id="cd18080">
    <property type="entry name" value="TrmD-like"/>
    <property type="match status" value="1"/>
</dbReference>
<evidence type="ECO:0000256" key="6">
    <source>
        <dbReference type="ARBA" id="ARBA00014679"/>
    </source>
</evidence>
<dbReference type="InterPro" id="IPR029026">
    <property type="entry name" value="tRNA_m1G_MTases_N"/>
</dbReference>
<evidence type="ECO:0000256" key="15">
    <source>
        <dbReference type="HAMAP-Rule" id="MF_00605"/>
    </source>
</evidence>
<evidence type="ECO:0000256" key="14">
    <source>
        <dbReference type="ARBA" id="ARBA00047783"/>
    </source>
</evidence>
<keyword evidence="11 15" id="KW-0819">tRNA processing</keyword>
<dbReference type="HAMAP" id="MF_00605">
    <property type="entry name" value="TrmD"/>
    <property type="match status" value="1"/>
</dbReference>
<feature type="binding site" evidence="15 16">
    <location>
        <position position="121"/>
    </location>
    <ligand>
        <name>S-adenosyl-L-methionine</name>
        <dbReference type="ChEBI" id="CHEBI:59789"/>
    </ligand>
</feature>
<keyword evidence="7 15" id="KW-0963">Cytoplasm</keyword>
<name>A0A6G9JUW0_9GAMM</name>
<dbReference type="GO" id="GO:0002939">
    <property type="term" value="P:tRNA N1-guanine methylation"/>
    <property type="evidence" value="ECO:0007669"/>
    <property type="project" value="TreeGrafter"/>
</dbReference>
<dbReference type="FunFam" id="3.40.1280.10:FF:000001">
    <property type="entry name" value="tRNA (guanine-N(1)-)-methyltransferase"/>
    <property type="match status" value="1"/>
</dbReference>
<evidence type="ECO:0000313" key="20">
    <source>
        <dbReference type="Proteomes" id="UP000503183"/>
    </source>
</evidence>
<dbReference type="GO" id="GO:0005829">
    <property type="term" value="C:cytosol"/>
    <property type="evidence" value="ECO:0007669"/>
    <property type="project" value="TreeGrafter"/>
</dbReference>
<comment type="catalytic activity">
    <reaction evidence="14 15 17">
        <text>guanosine(37) in tRNA + S-adenosyl-L-methionine = N(1)-methylguanosine(37) in tRNA + S-adenosyl-L-homocysteine + H(+)</text>
        <dbReference type="Rhea" id="RHEA:36899"/>
        <dbReference type="Rhea" id="RHEA-COMP:10145"/>
        <dbReference type="Rhea" id="RHEA-COMP:10147"/>
        <dbReference type="ChEBI" id="CHEBI:15378"/>
        <dbReference type="ChEBI" id="CHEBI:57856"/>
        <dbReference type="ChEBI" id="CHEBI:59789"/>
        <dbReference type="ChEBI" id="CHEBI:73542"/>
        <dbReference type="ChEBI" id="CHEBI:74269"/>
        <dbReference type="EC" id="2.1.1.228"/>
    </reaction>
</comment>
<evidence type="ECO:0000256" key="1">
    <source>
        <dbReference type="ARBA" id="ARBA00002634"/>
    </source>
</evidence>
<comment type="similarity">
    <text evidence="3 15 17">Belongs to the RNA methyltransferase TrmD family.</text>
</comment>
<keyword evidence="9 15" id="KW-0808">Transferase</keyword>
<dbReference type="GO" id="GO:0052906">
    <property type="term" value="F:tRNA (guanine(37)-N1)-methyltransferase activity"/>
    <property type="evidence" value="ECO:0007669"/>
    <property type="project" value="UniProtKB-UniRule"/>
</dbReference>
<evidence type="ECO:0000256" key="2">
    <source>
        <dbReference type="ARBA" id="ARBA00004496"/>
    </source>
</evidence>
<evidence type="ECO:0000256" key="9">
    <source>
        <dbReference type="ARBA" id="ARBA00022679"/>
    </source>
</evidence>
<evidence type="ECO:0000256" key="8">
    <source>
        <dbReference type="ARBA" id="ARBA00022603"/>
    </source>
</evidence>
<dbReference type="FunFam" id="1.10.1270.20:FF:000001">
    <property type="entry name" value="tRNA (guanine-N(1)-)-methyltransferase"/>
    <property type="match status" value="1"/>
</dbReference>
<dbReference type="Proteomes" id="UP000503183">
    <property type="component" value="Chromosome"/>
</dbReference>
<evidence type="ECO:0000256" key="4">
    <source>
        <dbReference type="ARBA" id="ARBA00011738"/>
    </source>
</evidence>
<evidence type="ECO:0000256" key="17">
    <source>
        <dbReference type="RuleBase" id="RU003464"/>
    </source>
</evidence>
<dbReference type="InterPro" id="IPR002649">
    <property type="entry name" value="tRNA_m1G_MeTrfase_TrmD"/>
</dbReference>
<comment type="function">
    <text evidence="1 15 17">Specifically methylates guanosine-37 in various tRNAs.</text>
</comment>
<dbReference type="InterPro" id="IPR029028">
    <property type="entry name" value="Alpha/beta_knot_MTases"/>
</dbReference>
<accession>A0A6G9JUW0</accession>